<keyword evidence="3" id="KW-1185">Reference proteome</keyword>
<gene>
    <name evidence="2" type="ORF">K469DRAFT_669658</name>
</gene>
<organism evidence="2 3">
    <name type="scientific">Zopfia rhizophila CBS 207.26</name>
    <dbReference type="NCBI Taxonomy" id="1314779"/>
    <lineage>
        <taxon>Eukaryota</taxon>
        <taxon>Fungi</taxon>
        <taxon>Dikarya</taxon>
        <taxon>Ascomycota</taxon>
        <taxon>Pezizomycotina</taxon>
        <taxon>Dothideomycetes</taxon>
        <taxon>Dothideomycetes incertae sedis</taxon>
        <taxon>Zopfiaceae</taxon>
        <taxon>Zopfia</taxon>
    </lineage>
</organism>
<accession>A0A6A6DXH8</accession>
<proteinExistence type="predicted"/>
<dbReference type="AlphaFoldDB" id="A0A6A6DXH8"/>
<evidence type="ECO:0000256" key="1">
    <source>
        <dbReference type="SAM" id="Coils"/>
    </source>
</evidence>
<name>A0A6A6DXH8_9PEZI</name>
<dbReference type="OrthoDB" id="5428321at2759"/>
<feature type="coiled-coil region" evidence="1">
    <location>
        <begin position="112"/>
        <end position="174"/>
    </location>
</feature>
<dbReference type="Proteomes" id="UP000800200">
    <property type="component" value="Unassembled WGS sequence"/>
</dbReference>
<evidence type="ECO:0000313" key="3">
    <source>
        <dbReference type="Proteomes" id="UP000800200"/>
    </source>
</evidence>
<sequence length="228" mass="25912">MACPRKANGERAKWRARCRDELSKHIKENLGFSIDPSQVRLITGPDDPYEWSYLHEKRHLFEKHLSKHTLRAYLELYNGVGKSFEAVSTNVSDHIPTNSGFSEASVSFATKIEQQEQSYKVLEQEYARVAEESGRWQKRAIDESQLRVKAEEEVAHLRTELESANVVIQDLECALENSAGIVEKFRKLNASSVCGVDEILQSLEKLKSGLSLTEKDLEFATISIASRR</sequence>
<evidence type="ECO:0000313" key="2">
    <source>
        <dbReference type="EMBL" id="KAF2182670.1"/>
    </source>
</evidence>
<dbReference type="EMBL" id="ML994647">
    <property type="protein sequence ID" value="KAF2182670.1"/>
    <property type="molecule type" value="Genomic_DNA"/>
</dbReference>
<reference evidence="2" key="1">
    <citation type="journal article" date="2020" name="Stud. Mycol.">
        <title>101 Dothideomycetes genomes: a test case for predicting lifestyles and emergence of pathogens.</title>
        <authorList>
            <person name="Haridas S."/>
            <person name="Albert R."/>
            <person name="Binder M."/>
            <person name="Bloem J."/>
            <person name="Labutti K."/>
            <person name="Salamov A."/>
            <person name="Andreopoulos B."/>
            <person name="Baker S."/>
            <person name="Barry K."/>
            <person name="Bills G."/>
            <person name="Bluhm B."/>
            <person name="Cannon C."/>
            <person name="Castanera R."/>
            <person name="Culley D."/>
            <person name="Daum C."/>
            <person name="Ezra D."/>
            <person name="Gonzalez J."/>
            <person name="Henrissat B."/>
            <person name="Kuo A."/>
            <person name="Liang C."/>
            <person name="Lipzen A."/>
            <person name="Lutzoni F."/>
            <person name="Magnuson J."/>
            <person name="Mondo S."/>
            <person name="Nolan M."/>
            <person name="Ohm R."/>
            <person name="Pangilinan J."/>
            <person name="Park H.-J."/>
            <person name="Ramirez L."/>
            <person name="Alfaro M."/>
            <person name="Sun H."/>
            <person name="Tritt A."/>
            <person name="Yoshinaga Y."/>
            <person name="Zwiers L.-H."/>
            <person name="Turgeon B."/>
            <person name="Goodwin S."/>
            <person name="Spatafora J."/>
            <person name="Crous P."/>
            <person name="Grigoriev I."/>
        </authorList>
    </citation>
    <scope>NUCLEOTIDE SEQUENCE</scope>
    <source>
        <strain evidence="2">CBS 207.26</strain>
    </source>
</reference>
<protein>
    <submittedName>
        <fullName evidence="2">Uncharacterized protein</fullName>
    </submittedName>
</protein>
<keyword evidence="1" id="KW-0175">Coiled coil</keyword>